<dbReference type="PhylomeDB" id="B6Q5Z6"/>
<dbReference type="GO" id="GO:0003700">
    <property type="term" value="F:DNA-binding transcription factor activity"/>
    <property type="evidence" value="ECO:0007669"/>
    <property type="project" value="InterPro"/>
</dbReference>
<feature type="region of interest" description="Disordered" evidence="4">
    <location>
        <begin position="1"/>
        <end position="113"/>
    </location>
</feature>
<evidence type="ECO:0000313" key="5">
    <source>
        <dbReference type="EMBL" id="EEA28535.1"/>
    </source>
</evidence>
<dbReference type="EMBL" id="DS995899">
    <property type="protein sequence ID" value="EEA28535.1"/>
    <property type="molecule type" value="Genomic_DNA"/>
</dbReference>
<dbReference type="PROSITE" id="PS00032">
    <property type="entry name" value="ANTENNAPEDIA"/>
    <property type="match status" value="1"/>
</dbReference>
<comment type="subcellular location">
    <subcellularLocation>
        <location evidence="1">Nucleus</location>
    </subcellularLocation>
</comment>
<dbReference type="GO" id="GO:0005634">
    <property type="term" value="C:nucleus"/>
    <property type="evidence" value="ECO:0007669"/>
    <property type="project" value="UniProtKB-SubCell"/>
</dbReference>
<reference evidence="6" key="1">
    <citation type="journal article" date="2015" name="Genome Announc.">
        <title>Genome sequence of the AIDS-associated pathogen Penicillium marneffei (ATCC18224) and its near taxonomic relative Talaromyces stipitatus (ATCC10500).</title>
        <authorList>
            <person name="Nierman W.C."/>
            <person name="Fedorova-Abrams N.D."/>
            <person name="Andrianopoulos A."/>
        </authorList>
    </citation>
    <scope>NUCLEOTIDE SEQUENCE [LARGE SCALE GENOMIC DNA]</scope>
    <source>
        <strain evidence="6">ATCC 18224 / CBS 334.59 / QM 7333</strain>
    </source>
</reference>
<dbReference type="InterPro" id="IPR001827">
    <property type="entry name" value="Homeobox_Antennapedia_CS"/>
</dbReference>
<accession>B6Q5Z6</accession>
<organism evidence="5 6">
    <name type="scientific">Talaromyces marneffei (strain ATCC 18224 / CBS 334.59 / QM 7333)</name>
    <name type="common">Penicillium marneffei</name>
    <dbReference type="NCBI Taxonomy" id="441960"/>
    <lineage>
        <taxon>Eukaryota</taxon>
        <taxon>Fungi</taxon>
        <taxon>Dikarya</taxon>
        <taxon>Ascomycota</taxon>
        <taxon>Pezizomycotina</taxon>
        <taxon>Eurotiomycetes</taxon>
        <taxon>Eurotiomycetidae</taxon>
        <taxon>Eurotiales</taxon>
        <taxon>Trichocomaceae</taxon>
        <taxon>Talaromyces</taxon>
        <taxon>Talaromyces sect. Talaromyces</taxon>
    </lineage>
</organism>
<keyword evidence="6" id="KW-1185">Reference proteome</keyword>
<keyword evidence="3" id="KW-0539">Nucleus</keyword>
<proteinExistence type="predicted"/>
<evidence type="ECO:0000256" key="2">
    <source>
        <dbReference type="ARBA" id="ARBA00022473"/>
    </source>
</evidence>
<feature type="compositionally biased region" description="Polar residues" evidence="4">
    <location>
        <begin position="1"/>
        <end position="20"/>
    </location>
</feature>
<evidence type="ECO:0000256" key="3">
    <source>
        <dbReference type="ARBA" id="ARBA00023242"/>
    </source>
</evidence>
<dbReference type="PANTHER" id="PTHR37540">
    <property type="entry name" value="TRANSCRIPTION FACTOR (ACR-2), PUTATIVE-RELATED-RELATED"/>
    <property type="match status" value="1"/>
</dbReference>
<dbReference type="OrthoDB" id="4206571at2759"/>
<evidence type="ECO:0000256" key="4">
    <source>
        <dbReference type="SAM" id="MobiDB-lite"/>
    </source>
</evidence>
<dbReference type="Proteomes" id="UP000001294">
    <property type="component" value="Unassembled WGS sequence"/>
</dbReference>
<evidence type="ECO:0000256" key="1">
    <source>
        <dbReference type="ARBA" id="ARBA00004123"/>
    </source>
</evidence>
<dbReference type="VEuPathDB" id="FungiDB:PMAA_033420"/>
<dbReference type="AlphaFoldDB" id="B6Q5Z6"/>
<evidence type="ECO:0000313" key="6">
    <source>
        <dbReference type="Proteomes" id="UP000001294"/>
    </source>
</evidence>
<dbReference type="PANTHER" id="PTHR37540:SF10">
    <property type="entry name" value="SIGMA-70 REGION 2 FAMILY PROTEIN"/>
    <property type="match status" value="1"/>
</dbReference>
<name>B6Q5Z6_TALMQ</name>
<sequence>MIQSKQQKPITLFTMSSQDGTVEVNPARAKKRSTAASTTTSQNGPPQSQSFFFVDPASSTREKRAHVMRHHIQAKRKQNMLASHSDRHSRREPRVYPWMKKSNSNSDENDSKPLREVITTQKSTNYKREESSNAVAQPTDSLTGLRKDPFATLAFDASLPWAEEHLADLWTSRLTYWSGPNSHMKNRIFQGAMRNRTTFEAVVLGYCARWEFNLATPREDGYKDSSRVQFYESRVRQALTAKSPHRSSQAFDEEALAMTLTGLALQEERFGDKDKACEYAEQAKELQLYQQRQSISAANAVNAVCRPFLLYVLGTMDPHSSAVSSDEMAQMVDFLHMAHQSMATDKDENYLKEVPQRSAAFQFDSPLFQLLSSGPRPSQVPMENRNFVVNINKPTNERARTAALIYIVLALSEFRQRKSKVVRFLGHLLQLVADYDLDRNPACESFMYFLMEETFDSDLRQPDRAWQSNDLLQIHKRLPFELQFQFNEMLLGYLMLLPPVTTVDAFEKGLQDMKHTNVR</sequence>
<dbReference type="HOGENOM" id="CLU_042443_0_0_1"/>
<gene>
    <name evidence="5" type="ORF">PMAA_033420</name>
</gene>
<keyword evidence="2" id="KW-0217">Developmental protein</keyword>
<feature type="compositionally biased region" description="Polar residues" evidence="4">
    <location>
        <begin position="42"/>
        <end position="51"/>
    </location>
</feature>
<protein>
    <submittedName>
        <fullName evidence="5">Uncharacterized protein</fullName>
    </submittedName>
</protein>
<feature type="compositionally biased region" description="Basic residues" evidence="4">
    <location>
        <begin position="63"/>
        <end position="78"/>
    </location>
</feature>
<dbReference type="GO" id="GO:0003677">
    <property type="term" value="F:DNA binding"/>
    <property type="evidence" value="ECO:0007669"/>
    <property type="project" value="InterPro"/>
</dbReference>